<dbReference type="EMBL" id="JAHDYS010000011">
    <property type="protein sequence ID" value="MBT1072553.1"/>
    <property type="molecule type" value="Genomic_DNA"/>
</dbReference>
<name>A0ABS5UA70_9BACT</name>
<reference evidence="2 3" key="1">
    <citation type="submission" date="2021-05" db="EMBL/GenBank/DDBJ databases">
        <title>The draft genome of Geobacter chapellei DSM 13688.</title>
        <authorList>
            <person name="Xu Z."/>
            <person name="Masuda Y."/>
            <person name="Itoh H."/>
            <person name="Senoo K."/>
        </authorList>
    </citation>
    <scope>NUCLEOTIDE SEQUENCE [LARGE SCALE GENOMIC DNA]</scope>
    <source>
        <strain evidence="2 3">DSM 13688</strain>
    </source>
</reference>
<dbReference type="SUPFAM" id="SSF48695">
    <property type="entry name" value="Multiheme cytochromes"/>
    <property type="match status" value="2"/>
</dbReference>
<keyword evidence="1" id="KW-0732">Signal</keyword>
<feature type="signal peptide" evidence="1">
    <location>
        <begin position="1"/>
        <end position="21"/>
    </location>
</feature>
<dbReference type="InterPro" id="IPR036280">
    <property type="entry name" value="Multihaem_cyt_sf"/>
</dbReference>
<organism evidence="2 3">
    <name type="scientific">Pelotalea chapellei</name>
    <dbReference type="NCBI Taxonomy" id="44671"/>
    <lineage>
        <taxon>Bacteria</taxon>
        <taxon>Pseudomonadati</taxon>
        <taxon>Thermodesulfobacteriota</taxon>
        <taxon>Desulfuromonadia</taxon>
        <taxon>Geobacterales</taxon>
        <taxon>Geobacteraceae</taxon>
        <taxon>Pelotalea</taxon>
    </lineage>
</organism>
<evidence type="ECO:0000313" key="3">
    <source>
        <dbReference type="Proteomes" id="UP000784128"/>
    </source>
</evidence>
<evidence type="ECO:0000313" key="2">
    <source>
        <dbReference type="EMBL" id="MBT1072553.1"/>
    </source>
</evidence>
<sequence>MKKAVALLTVAFVAMASMAGAASIKNSKHDLSSGSASTFKSAGATNQICIFCHTPHNPTQPVPLWNRTNPTSTGWSMYNSPTISSTAKAKLALGNFDADSISLFCMSCHDGVTAMGAFTNKAGGAPEALGAIVATSNANIGGGGGGKTLSNDHPVGFDYNTAATEDATGLNTKAAANATLGGSAFFGLGGNNLECASCHKVHDPGAAGSTAPFLRISNSGSGLCLACHNK</sequence>
<accession>A0ABS5UA70</accession>
<evidence type="ECO:0000256" key="1">
    <source>
        <dbReference type="SAM" id="SignalP"/>
    </source>
</evidence>
<dbReference type="RefSeq" id="WP_214299671.1">
    <property type="nucleotide sequence ID" value="NZ_JAHDYS010000011.1"/>
</dbReference>
<proteinExistence type="predicted"/>
<feature type="chain" id="PRO_5045443894" evidence="1">
    <location>
        <begin position="22"/>
        <end position="230"/>
    </location>
</feature>
<keyword evidence="3" id="KW-1185">Reference proteome</keyword>
<dbReference type="Proteomes" id="UP000784128">
    <property type="component" value="Unassembled WGS sequence"/>
</dbReference>
<gene>
    <name evidence="2" type="ORF">KJB30_12205</name>
</gene>
<comment type="caution">
    <text evidence="2">The sequence shown here is derived from an EMBL/GenBank/DDBJ whole genome shotgun (WGS) entry which is preliminary data.</text>
</comment>
<protein>
    <submittedName>
        <fullName evidence="2">Cytochrome C</fullName>
    </submittedName>
</protein>